<evidence type="ECO:0000256" key="4">
    <source>
        <dbReference type="ARBA" id="ARBA00023065"/>
    </source>
</evidence>
<comment type="similarity">
    <text evidence="8">Belongs to the ATPase delta chain family.</text>
</comment>
<dbReference type="PRINTS" id="PR00125">
    <property type="entry name" value="ATPASEDELTA"/>
</dbReference>
<evidence type="ECO:0000256" key="6">
    <source>
        <dbReference type="ARBA" id="ARBA00023196"/>
    </source>
</evidence>
<keyword evidence="6 8" id="KW-0139">CF(1)</keyword>
<evidence type="ECO:0000313" key="9">
    <source>
        <dbReference type="EMBL" id="AEI09772.1"/>
    </source>
</evidence>
<dbReference type="Proteomes" id="UP000000492">
    <property type="component" value="Chromosome"/>
</dbReference>
<protein>
    <recommendedName>
        <fullName evidence="8">ATP synthase subunit delta</fullName>
    </recommendedName>
    <alternativeName>
        <fullName evidence="8">ATP synthase F(1) sector subunit delta</fullName>
    </alternativeName>
    <alternativeName>
        <fullName evidence="8">F-type ATPase subunit delta</fullName>
        <shortName evidence="8">F-ATPase subunit delta</shortName>
    </alternativeName>
</protein>
<dbReference type="Pfam" id="PF00213">
    <property type="entry name" value="OSCP"/>
    <property type="match status" value="1"/>
</dbReference>
<dbReference type="PROSITE" id="PS00389">
    <property type="entry name" value="ATPASE_DELTA"/>
    <property type="match status" value="1"/>
</dbReference>
<dbReference type="GO" id="GO:0046933">
    <property type="term" value="F:proton-transporting ATP synthase activity, rotational mechanism"/>
    <property type="evidence" value="ECO:0007669"/>
    <property type="project" value="UniProtKB-UniRule"/>
</dbReference>
<dbReference type="GO" id="GO:0045259">
    <property type="term" value="C:proton-transporting ATP synthase complex"/>
    <property type="evidence" value="ECO:0007669"/>
    <property type="project" value="UniProtKB-KW"/>
</dbReference>
<keyword evidence="4 8" id="KW-0406">Ion transport</keyword>
<sequence length="275" mass="29795">MIGMHAASREALERLLEALDKGLNESAETVGTGANTGSELFDLVDMLDTERSLRIALIDSAQPAEKRVALVKDLLSGKVSTSTEELVSAAVSQTWSNTRDFRAGLVQLGRRALLRSAEAQGQLARVEDELFQLARIVENEPQLELLLADRAASVDARRDLLAKVLYGKVTSTTEALALQAVGRLQQRPVEELDTLCNEVAGLTGREVARVRSAAKLSEQQQTLLEQKLETIYGRKIAVHSEVDSSLLGGAVIRVGDEVIDGSTAGKLQRLRRSLA</sequence>
<keyword evidence="9" id="KW-0378">Hydrolase</keyword>
<keyword evidence="2 8" id="KW-0813">Transport</keyword>
<dbReference type="STRING" id="662755.CRES_1417"/>
<evidence type="ECO:0000256" key="8">
    <source>
        <dbReference type="HAMAP-Rule" id="MF_01416"/>
    </source>
</evidence>
<dbReference type="InterPro" id="IPR026015">
    <property type="entry name" value="ATP_synth_OSCP/delta_N_sf"/>
</dbReference>
<keyword evidence="5 8" id="KW-0472">Membrane</keyword>
<name>F8DZ86_CORRG</name>
<evidence type="ECO:0000256" key="2">
    <source>
        <dbReference type="ARBA" id="ARBA00022448"/>
    </source>
</evidence>
<dbReference type="PANTHER" id="PTHR11910">
    <property type="entry name" value="ATP SYNTHASE DELTA CHAIN"/>
    <property type="match status" value="1"/>
</dbReference>
<dbReference type="NCBIfam" id="TIGR01145">
    <property type="entry name" value="ATP_synt_delta"/>
    <property type="match status" value="1"/>
</dbReference>
<dbReference type="GO" id="GO:0016787">
    <property type="term" value="F:hydrolase activity"/>
    <property type="evidence" value="ECO:0007669"/>
    <property type="project" value="UniProtKB-KW"/>
</dbReference>
<organism evidence="9 10">
    <name type="scientific">Corynebacterium resistens (strain DSM 45100 / JCM 12819 / GTC 2026 / SICGH 158)</name>
    <dbReference type="NCBI Taxonomy" id="662755"/>
    <lineage>
        <taxon>Bacteria</taxon>
        <taxon>Bacillati</taxon>
        <taxon>Actinomycetota</taxon>
        <taxon>Actinomycetes</taxon>
        <taxon>Mycobacteriales</taxon>
        <taxon>Corynebacteriaceae</taxon>
        <taxon>Corynebacterium</taxon>
    </lineage>
</organism>
<dbReference type="eggNOG" id="COG0712">
    <property type="taxonomic scope" value="Bacteria"/>
</dbReference>
<evidence type="ECO:0000256" key="1">
    <source>
        <dbReference type="ARBA" id="ARBA00004370"/>
    </source>
</evidence>
<keyword evidence="8" id="KW-1003">Cell membrane</keyword>
<evidence type="ECO:0000256" key="7">
    <source>
        <dbReference type="ARBA" id="ARBA00023310"/>
    </source>
</evidence>
<dbReference type="HOGENOM" id="CLU_088880_0_0_11"/>
<proteinExistence type="inferred from homology"/>
<dbReference type="AlphaFoldDB" id="F8DZ86"/>
<dbReference type="NCBIfam" id="NF009967">
    <property type="entry name" value="PRK13430.1"/>
    <property type="match status" value="1"/>
</dbReference>
<dbReference type="EMBL" id="CP002857">
    <property type="protein sequence ID" value="AEI09772.1"/>
    <property type="molecule type" value="Genomic_DNA"/>
</dbReference>
<gene>
    <name evidence="8 9" type="primary">atpH</name>
    <name evidence="9" type="ordered locus">CRES_1417</name>
</gene>
<comment type="subunit">
    <text evidence="8">F-type ATPases have 2 components, F(1) - the catalytic core - and F(0) - the membrane proton channel. F(1) has five subunits: alpha(3), beta(3), gamma(1), delta(1), epsilon(1). F(0) has three main subunits: a(1), b(2) and c(10-14). The alpha and beta chains form an alternating ring which encloses part of the gamma chain. F(1) is attached to F(0) by a central stalk formed by the gamma and epsilon chains, while a peripheral stalk is formed by the delta and b chains.</text>
</comment>
<dbReference type="InterPro" id="IPR020781">
    <property type="entry name" value="ATPase_OSCP/d_CS"/>
</dbReference>
<dbReference type="InterPro" id="IPR000711">
    <property type="entry name" value="ATPase_OSCP/dsu"/>
</dbReference>
<reference evidence="9 10" key="1">
    <citation type="journal article" date="2012" name="BMC Genomics">
        <title>Complete genome sequence, lifestyle, and multi-drug resistance of the human pathogen Corynebacterium resistens DSM 45100 isolated from blood samples of a leukemia patient.</title>
        <authorList>
            <person name="Schroder J."/>
            <person name="Maus I."/>
            <person name="Meyer K."/>
            <person name="Wordemann S."/>
            <person name="Blom J."/>
            <person name="Jaenicke S."/>
            <person name="Schneider J."/>
            <person name="Trost E."/>
            <person name="Tauch A."/>
        </authorList>
    </citation>
    <scope>NUCLEOTIDE SEQUENCE [LARGE SCALE GENOMIC DNA]</scope>
    <source>
        <strain evidence="10">DSM 45100 / JCM 12819 / CCUG 50093 / GTC 2026 / SICGH 158</strain>
    </source>
</reference>
<keyword evidence="10" id="KW-1185">Reference proteome</keyword>
<comment type="function">
    <text evidence="8">This protein is part of the stalk that links CF(0) to CF(1). It either transmits conformational changes from CF(0) to CF(1) or is implicated in proton conduction.</text>
</comment>
<dbReference type="KEGG" id="crd:CRES_1417"/>
<keyword evidence="7 8" id="KW-0066">ATP synthesis</keyword>
<evidence type="ECO:0000256" key="3">
    <source>
        <dbReference type="ARBA" id="ARBA00022781"/>
    </source>
</evidence>
<dbReference type="Gene3D" id="1.10.520.20">
    <property type="entry name" value="N-terminal domain of the delta subunit of the F1F0-ATP synthase"/>
    <property type="match status" value="1"/>
</dbReference>
<evidence type="ECO:0000313" key="10">
    <source>
        <dbReference type="Proteomes" id="UP000000492"/>
    </source>
</evidence>
<comment type="subcellular location">
    <subcellularLocation>
        <location evidence="8">Cell membrane</location>
        <topology evidence="8">Peripheral membrane protein</topology>
    </subcellularLocation>
    <subcellularLocation>
        <location evidence="1">Membrane</location>
    </subcellularLocation>
</comment>
<accession>F8DZ86</accession>
<comment type="function">
    <text evidence="8">F(1)F(0) ATP synthase produces ATP from ADP in the presence of a proton or sodium gradient. F-type ATPases consist of two structural domains, F(1) containing the extramembraneous catalytic core and F(0) containing the membrane proton channel, linked together by a central stalk and a peripheral stalk. During catalysis, ATP synthesis in the catalytic domain of F(1) is coupled via a rotary mechanism of the central stalk subunits to proton translocation.</text>
</comment>
<dbReference type="HAMAP" id="MF_01416">
    <property type="entry name" value="ATP_synth_delta_bact"/>
    <property type="match status" value="1"/>
</dbReference>
<dbReference type="GO" id="GO:0005886">
    <property type="term" value="C:plasma membrane"/>
    <property type="evidence" value="ECO:0007669"/>
    <property type="project" value="UniProtKB-SubCell"/>
</dbReference>
<evidence type="ECO:0000256" key="5">
    <source>
        <dbReference type="ARBA" id="ARBA00023136"/>
    </source>
</evidence>
<keyword evidence="3 8" id="KW-0375">Hydrogen ion transport</keyword>